<keyword evidence="2" id="KW-1185">Reference proteome</keyword>
<organism evidence="1 2">
    <name type="scientific">Vigna unguiculata</name>
    <name type="common">Cowpea</name>
    <dbReference type="NCBI Taxonomy" id="3917"/>
    <lineage>
        <taxon>Eukaryota</taxon>
        <taxon>Viridiplantae</taxon>
        <taxon>Streptophyta</taxon>
        <taxon>Embryophyta</taxon>
        <taxon>Tracheophyta</taxon>
        <taxon>Spermatophyta</taxon>
        <taxon>Magnoliopsida</taxon>
        <taxon>eudicotyledons</taxon>
        <taxon>Gunneridae</taxon>
        <taxon>Pentapetalae</taxon>
        <taxon>rosids</taxon>
        <taxon>fabids</taxon>
        <taxon>Fabales</taxon>
        <taxon>Fabaceae</taxon>
        <taxon>Papilionoideae</taxon>
        <taxon>50 kb inversion clade</taxon>
        <taxon>NPAAA clade</taxon>
        <taxon>indigoferoid/millettioid clade</taxon>
        <taxon>Phaseoleae</taxon>
        <taxon>Vigna</taxon>
    </lineage>
</organism>
<dbReference type="Proteomes" id="UP000501690">
    <property type="component" value="Linkage Group LG2"/>
</dbReference>
<evidence type="ECO:0000313" key="2">
    <source>
        <dbReference type="Proteomes" id="UP000501690"/>
    </source>
</evidence>
<reference evidence="1 2" key="1">
    <citation type="submission" date="2019-04" db="EMBL/GenBank/DDBJ databases">
        <title>An improved genome assembly and genetic linkage map for asparagus bean, Vigna unguiculata ssp. sesquipedialis.</title>
        <authorList>
            <person name="Xia Q."/>
            <person name="Zhang R."/>
            <person name="Dong Y."/>
        </authorList>
    </citation>
    <scope>NUCLEOTIDE SEQUENCE [LARGE SCALE GENOMIC DNA]</scope>
    <source>
        <tissue evidence="1">Leaf</tissue>
    </source>
</reference>
<sequence>MGFANLVPTKVAVATKRECRGDERWFALPWWHGGARVINSGGVGVVSTLTAQLQ</sequence>
<accession>A0A4D6L2P3</accession>
<dbReference type="AlphaFoldDB" id="A0A4D6L2P3"/>
<proteinExistence type="predicted"/>
<name>A0A4D6L2P3_VIGUN</name>
<protein>
    <submittedName>
        <fullName evidence="1">Uncharacterized protein</fullName>
    </submittedName>
</protein>
<gene>
    <name evidence="1" type="ORF">DEO72_LG2g3104</name>
</gene>
<evidence type="ECO:0000313" key="1">
    <source>
        <dbReference type="EMBL" id="QCD82763.1"/>
    </source>
</evidence>
<dbReference type="EMBL" id="CP039346">
    <property type="protein sequence ID" value="QCD82763.1"/>
    <property type="molecule type" value="Genomic_DNA"/>
</dbReference>